<keyword evidence="2" id="KW-1185">Reference proteome</keyword>
<sequence length="39" mass="4264">MHRMVLASQLRYAPQAASGKPARIGSLKNLFPHFQAAAK</sequence>
<evidence type="ECO:0000313" key="2">
    <source>
        <dbReference type="Proteomes" id="UP000003009"/>
    </source>
</evidence>
<name>C4GMF7_9NEIS</name>
<proteinExistence type="predicted"/>
<reference evidence="1" key="1">
    <citation type="submission" date="2009-04" db="EMBL/GenBank/DDBJ databases">
        <authorList>
            <person name="Weinstock G."/>
            <person name="Sodergren E."/>
            <person name="Clifton S."/>
            <person name="Fulton L."/>
            <person name="Fulton B."/>
            <person name="Courtney L."/>
            <person name="Fronick C."/>
            <person name="Harrison M."/>
            <person name="Strong C."/>
            <person name="Farmer C."/>
            <person name="Delahaunty K."/>
            <person name="Markovic C."/>
            <person name="Hall O."/>
            <person name="Minx P."/>
            <person name="Tomlinson C."/>
            <person name="Mitreva M."/>
            <person name="Nelson J."/>
            <person name="Hou S."/>
            <person name="Wollam A."/>
            <person name="Pepin K.H."/>
            <person name="Johnson M."/>
            <person name="Bhonagiri V."/>
            <person name="Nash W.E."/>
            <person name="Warren W."/>
            <person name="Chinwalla A."/>
            <person name="Mardis E.R."/>
            <person name="Wilson R.K."/>
        </authorList>
    </citation>
    <scope>NUCLEOTIDE SEQUENCE [LARGE SCALE GENOMIC DNA]</scope>
    <source>
        <strain evidence="1">ATCC 51147</strain>
    </source>
</reference>
<evidence type="ECO:0000313" key="1">
    <source>
        <dbReference type="EMBL" id="EEP66915.1"/>
    </source>
</evidence>
<dbReference type="EMBL" id="ACJW02000007">
    <property type="protein sequence ID" value="EEP66915.1"/>
    <property type="molecule type" value="Genomic_DNA"/>
</dbReference>
<dbReference type="Proteomes" id="UP000003009">
    <property type="component" value="Unassembled WGS sequence"/>
</dbReference>
<dbReference type="HOGENOM" id="CLU_3311213_0_0_4"/>
<comment type="caution">
    <text evidence="1">The sequence shown here is derived from an EMBL/GenBank/DDBJ whole genome shotgun (WGS) entry which is preliminary data.</text>
</comment>
<organism evidence="1 2">
    <name type="scientific">Kingella oralis ATCC 51147</name>
    <dbReference type="NCBI Taxonomy" id="629741"/>
    <lineage>
        <taxon>Bacteria</taxon>
        <taxon>Pseudomonadati</taxon>
        <taxon>Pseudomonadota</taxon>
        <taxon>Betaproteobacteria</taxon>
        <taxon>Neisseriales</taxon>
        <taxon>Neisseriaceae</taxon>
        <taxon>Kingella</taxon>
    </lineage>
</organism>
<dbReference type="AlphaFoldDB" id="C4GMF7"/>
<gene>
    <name evidence="1" type="ORF">GCWU000324_02891</name>
</gene>
<protein>
    <submittedName>
        <fullName evidence="1">Uncharacterized protein</fullName>
    </submittedName>
</protein>
<accession>C4GMF7</accession>